<comment type="subcellular location">
    <subcellularLocation>
        <location evidence="1">Membrane</location>
        <topology evidence="1">Multi-pass membrane protein</topology>
    </subcellularLocation>
</comment>
<keyword evidence="2" id="KW-0813">Transport</keyword>
<reference evidence="8" key="1">
    <citation type="submission" date="2022-02" db="EMBL/GenBank/DDBJ databases">
        <authorList>
            <person name="Giguere J D."/>
        </authorList>
    </citation>
    <scope>NUCLEOTIDE SEQUENCE</scope>
    <source>
        <strain evidence="8">CCAP 1055/1</strain>
    </source>
</reference>
<evidence type="ECO:0000313" key="8">
    <source>
        <dbReference type="EMBL" id="CAG9289096.1"/>
    </source>
</evidence>
<dbReference type="AlphaFoldDB" id="A0A8J9SCV7"/>
<dbReference type="GO" id="GO:0005783">
    <property type="term" value="C:endoplasmic reticulum"/>
    <property type="evidence" value="ECO:0007669"/>
    <property type="project" value="TreeGrafter"/>
</dbReference>
<feature type="transmembrane region" description="Helical" evidence="6">
    <location>
        <begin position="162"/>
        <end position="187"/>
    </location>
</feature>
<evidence type="ECO:0000256" key="1">
    <source>
        <dbReference type="ARBA" id="ARBA00004141"/>
    </source>
</evidence>
<sequence>MEREKSRLKTKSNVYRALMGNVVICAAKFGAWLSSGSSGMLAEFIHSVVDCGNQALLLIGLRDSRLDADRKHPYGYGKSVYFWALVSALGTFFLGAGVSMTHAVDNLLNPSLHDIPIEVWGVLAFSFVVDGYVLSKTISETMATRPATTSYYKHLANIRDPATLAILLEDGAACLGVVLAFGGIAASHYTGNAIFDGVAGVGISALLGVMGIALVKMNHRFLLGQAVDREITEEIGKILLSRRSIDSIRSVQSQWTGPETFSYKAEVDFDGTYLAARLMPIYQKEFVKIRDTMDTELQVMLALYAEDVMRTVEREVRHVEANIRKKYPGAEYIELE</sequence>
<dbReference type="InterPro" id="IPR058533">
    <property type="entry name" value="Cation_efflux_TM"/>
</dbReference>
<gene>
    <name evidence="8" type="ORF">PTTT1_LOCUS40571</name>
</gene>
<organism evidence="8">
    <name type="scientific">Phaeodactylum tricornutum</name>
    <name type="common">Diatom</name>
    <dbReference type="NCBI Taxonomy" id="2850"/>
    <lineage>
        <taxon>Eukaryota</taxon>
        <taxon>Sar</taxon>
        <taxon>Stramenopiles</taxon>
        <taxon>Ochrophyta</taxon>
        <taxon>Bacillariophyta</taxon>
        <taxon>Bacillariophyceae</taxon>
        <taxon>Bacillariophycidae</taxon>
        <taxon>Naviculales</taxon>
        <taxon>Phaeodactylaceae</taxon>
        <taxon>Phaeodactylum</taxon>
    </lineage>
</organism>
<evidence type="ECO:0000256" key="3">
    <source>
        <dbReference type="ARBA" id="ARBA00022692"/>
    </source>
</evidence>
<feature type="transmembrane region" description="Helical" evidence="6">
    <location>
        <begin position="80"/>
        <end position="103"/>
    </location>
</feature>
<evidence type="ECO:0000256" key="5">
    <source>
        <dbReference type="ARBA" id="ARBA00023136"/>
    </source>
</evidence>
<name>A0A8J9SCV7_PHATR</name>
<keyword evidence="3 6" id="KW-0812">Transmembrane</keyword>
<dbReference type="InterPro" id="IPR002524">
    <property type="entry name" value="Cation_efflux"/>
</dbReference>
<evidence type="ECO:0000256" key="4">
    <source>
        <dbReference type="ARBA" id="ARBA00022989"/>
    </source>
</evidence>
<dbReference type="GO" id="GO:0016020">
    <property type="term" value="C:membrane"/>
    <property type="evidence" value="ECO:0007669"/>
    <property type="project" value="UniProtKB-SubCell"/>
</dbReference>
<dbReference type="NCBIfam" id="TIGR01297">
    <property type="entry name" value="CDF"/>
    <property type="match status" value="1"/>
</dbReference>
<keyword evidence="4 6" id="KW-1133">Transmembrane helix</keyword>
<dbReference type="InterPro" id="IPR040177">
    <property type="entry name" value="SLC30A9"/>
</dbReference>
<feature type="non-terminal residue" evidence="8">
    <location>
        <position position="336"/>
    </location>
</feature>
<feature type="transmembrane region" description="Helical" evidence="6">
    <location>
        <begin position="115"/>
        <end position="135"/>
    </location>
</feature>
<feature type="domain" description="Cation efflux protein transmembrane" evidence="7">
    <location>
        <begin position="16"/>
        <end position="222"/>
    </location>
</feature>
<evidence type="ECO:0000256" key="6">
    <source>
        <dbReference type="SAM" id="Phobius"/>
    </source>
</evidence>
<evidence type="ECO:0000259" key="7">
    <source>
        <dbReference type="Pfam" id="PF01545"/>
    </source>
</evidence>
<dbReference type="SUPFAM" id="SSF161111">
    <property type="entry name" value="Cation efflux protein transmembrane domain-like"/>
    <property type="match status" value="1"/>
</dbReference>
<protein>
    <recommendedName>
        <fullName evidence="7">Cation efflux protein transmembrane domain-containing protein</fullName>
    </recommendedName>
</protein>
<accession>A0A8J9SCV7</accession>
<feature type="transmembrane region" description="Helical" evidence="6">
    <location>
        <begin position="193"/>
        <end position="215"/>
    </location>
</feature>
<dbReference type="Gene3D" id="1.20.1510.10">
    <property type="entry name" value="Cation efflux protein transmembrane domain"/>
    <property type="match status" value="1"/>
</dbReference>
<keyword evidence="5 6" id="KW-0472">Membrane</keyword>
<dbReference type="PANTHER" id="PTHR13414:SF9">
    <property type="entry name" value="PROTON-COUPLED ZINC ANTIPORTER SLC30A9, MITOCHONDRIAL"/>
    <property type="match status" value="1"/>
</dbReference>
<dbReference type="PANTHER" id="PTHR13414">
    <property type="entry name" value="HUEL-CATION TRANSPORTER"/>
    <property type="match status" value="1"/>
</dbReference>
<dbReference type="Pfam" id="PF01545">
    <property type="entry name" value="Cation_efflux"/>
    <property type="match status" value="1"/>
</dbReference>
<dbReference type="Proteomes" id="UP000836788">
    <property type="component" value="Chromosome 4"/>
</dbReference>
<proteinExistence type="predicted"/>
<dbReference type="GO" id="GO:0008324">
    <property type="term" value="F:monoatomic cation transmembrane transporter activity"/>
    <property type="evidence" value="ECO:0007669"/>
    <property type="project" value="InterPro"/>
</dbReference>
<dbReference type="GO" id="GO:0006829">
    <property type="term" value="P:zinc ion transport"/>
    <property type="evidence" value="ECO:0007669"/>
    <property type="project" value="InterPro"/>
</dbReference>
<dbReference type="InterPro" id="IPR027469">
    <property type="entry name" value="Cation_efflux_TMD_sf"/>
</dbReference>
<dbReference type="GO" id="GO:0006882">
    <property type="term" value="P:intracellular zinc ion homeostasis"/>
    <property type="evidence" value="ECO:0007669"/>
    <property type="project" value="TreeGrafter"/>
</dbReference>
<evidence type="ECO:0000256" key="2">
    <source>
        <dbReference type="ARBA" id="ARBA00022448"/>
    </source>
</evidence>
<dbReference type="EMBL" id="OU594945">
    <property type="protein sequence ID" value="CAG9289096.1"/>
    <property type="molecule type" value="Genomic_DNA"/>
</dbReference>